<reference evidence="5" key="1">
    <citation type="submission" date="2025-08" db="UniProtKB">
        <authorList>
            <consortium name="RefSeq"/>
        </authorList>
    </citation>
    <scope>IDENTIFICATION</scope>
    <source>
        <tissue evidence="5">Whole sample</tissue>
    </source>
</reference>
<dbReference type="InterPro" id="IPR036938">
    <property type="entry name" value="PAP2/HPO_sf"/>
</dbReference>
<dbReference type="KEGG" id="cvn:111124744"/>
<evidence type="ECO:0000313" key="5">
    <source>
        <dbReference type="RefSeq" id="XP_022323601.1"/>
    </source>
</evidence>
<dbReference type="PANTHER" id="PTHR14969">
    <property type="entry name" value="SPHINGOSINE-1-PHOSPHATE PHOSPHOHYDROLASE"/>
    <property type="match status" value="1"/>
</dbReference>
<dbReference type="PANTHER" id="PTHR14969:SF13">
    <property type="entry name" value="AT30094P"/>
    <property type="match status" value="1"/>
</dbReference>
<dbReference type="Pfam" id="PF01569">
    <property type="entry name" value="PAP2"/>
    <property type="match status" value="1"/>
</dbReference>
<dbReference type="AlphaFoldDB" id="A0A8B8D9L6"/>
<feature type="compositionally biased region" description="Basic residues" evidence="1">
    <location>
        <begin position="1"/>
        <end position="14"/>
    </location>
</feature>
<evidence type="ECO:0000256" key="2">
    <source>
        <dbReference type="SAM" id="Phobius"/>
    </source>
</evidence>
<organism evidence="4 5">
    <name type="scientific">Crassostrea virginica</name>
    <name type="common">Eastern oyster</name>
    <dbReference type="NCBI Taxonomy" id="6565"/>
    <lineage>
        <taxon>Eukaryota</taxon>
        <taxon>Metazoa</taxon>
        <taxon>Spiralia</taxon>
        <taxon>Lophotrochozoa</taxon>
        <taxon>Mollusca</taxon>
        <taxon>Bivalvia</taxon>
        <taxon>Autobranchia</taxon>
        <taxon>Pteriomorphia</taxon>
        <taxon>Ostreida</taxon>
        <taxon>Ostreoidea</taxon>
        <taxon>Ostreidae</taxon>
        <taxon>Crassostrea</taxon>
    </lineage>
</organism>
<protein>
    <submittedName>
        <fullName evidence="5">Phospholipid phosphatase 6-like</fullName>
    </submittedName>
</protein>
<dbReference type="OrthoDB" id="10266771at2759"/>
<evidence type="ECO:0000313" key="4">
    <source>
        <dbReference type="Proteomes" id="UP000694844"/>
    </source>
</evidence>
<feature type="transmembrane region" description="Helical" evidence="2">
    <location>
        <begin position="190"/>
        <end position="209"/>
    </location>
</feature>
<evidence type="ECO:0000256" key="1">
    <source>
        <dbReference type="SAM" id="MobiDB-lite"/>
    </source>
</evidence>
<accession>A0A8B8D9L6</accession>
<dbReference type="RefSeq" id="XP_022323601.1">
    <property type="nucleotide sequence ID" value="XM_022467893.1"/>
</dbReference>
<keyword evidence="4" id="KW-1185">Reference proteome</keyword>
<feature type="transmembrane region" description="Helical" evidence="2">
    <location>
        <begin position="65"/>
        <end position="86"/>
    </location>
</feature>
<dbReference type="Gene3D" id="1.20.144.10">
    <property type="entry name" value="Phosphatidic acid phosphatase type 2/haloperoxidase"/>
    <property type="match status" value="1"/>
</dbReference>
<proteinExistence type="predicted"/>
<keyword evidence="2" id="KW-1133">Transmembrane helix</keyword>
<feature type="transmembrane region" description="Helical" evidence="2">
    <location>
        <begin position="158"/>
        <end position="178"/>
    </location>
</feature>
<dbReference type="SMART" id="SM00014">
    <property type="entry name" value="acidPPc"/>
    <property type="match status" value="1"/>
</dbReference>
<dbReference type="GO" id="GO:0042392">
    <property type="term" value="F:sphingosine-1-phosphate phosphatase activity"/>
    <property type="evidence" value="ECO:0007669"/>
    <property type="project" value="TreeGrafter"/>
</dbReference>
<dbReference type="Proteomes" id="UP000694844">
    <property type="component" value="Chromosome 3"/>
</dbReference>
<feature type="transmembrane region" description="Helical" evidence="2">
    <location>
        <begin position="98"/>
        <end position="116"/>
    </location>
</feature>
<name>A0A8B8D9L6_CRAVI</name>
<sequence length="217" mass="24621">MSAIQRRKRRPNGGHRKDTPDVKIMKSMDSFARSISTIDYQLTQKCSICARPNSSMGSLRPLMKVLEISCHGIPWLIGTIGLLLSVHKPEHLEILMNLLIALIGDLIIIAVLKMLVQRERPPLNKSDMFATVSVDNYSFPSGHCSRAIMLAYFFSERVNIEAPILGLIVLWALVVSLSRLLLGRHYFSDVMFGMILGALEFKLLSYYWLSKENCMFF</sequence>
<keyword evidence="2" id="KW-0472">Membrane</keyword>
<feature type="domain" description="Phosphatidic acid phosphatase type 2/haloperoxidase" evidence="3">
    <location>
        <begin position="93"/>
        <end position="205"/>
    </location>
</feature>
<dbReference type="InterPro" id="IPR000326">
    <property type="entry name" value="PAP2/HPO"/>
</dbReference>
<evidence type="ECO:0000259" key="3">
    <source>
        <dbReference type="SMART" id="SM00014"/>
    </source>
</evidence>
<dbReference type="CDD" id="cd03391">
    <property type="entry name" value="PAP2_containing_2_like"/>
    <property type="match status" value="1"/>
</dbReference>
<dbReference type="SUPFAM" id="SSF48317">
    <property type="entry name" value="Acid phosphatase/Vanadium-dependent haloperoxidase"/>
    <property type="match status" value="1"/>
</dbReference>
<dbReference type="GeneID" id="111124744"/>
<gene>
    <name evidence="5" type="primary">LOC111124744</name>
</gene>
<keyword evidence="2" id="KW-0812">Transmembrane</keyword>
<feature type="region of interest" description="Disordered" evidence="1">
    <location>
        <begin position="1"/>
        <end position="21"/>
    </location>
</feature>